<dbReference type="PANTHER" id="PTHR33116">
    <property type="entry name" value="REVERSE TRANSCRIPTASE ZINC-BINDING DOMAIN-CONTAINING PROTEIN-RELATED-RELATED"/>
    <property type="match status" value="1"/>
</dbReference>
<dbReference type="GO" id="GO:0003676">
    <property type="term" value="F:nucleic acid binding"/>
    <property type="evidence" value="ECO:0007669"/>
    <property type="project" value="InterPro"/>
</dbReference>
<dbReference type="Pfam" id="PF00078">
    <property type="entry name" value="RVT_1"/>
    <property type="match status" value="1"/>
</dbReference>
<dbReference type="PROSITE" id="PS50878">
    <property type="entry name" value="RT_POL"/>
    <property type="match status" value="1"/>
</dbReference>
<protein>
    <submittedName>
        <fullName evidence="2">Reverse transcriptase zinc-binding domain</fullName>
    </submittedName>
</protein>
<dbReference type="CDD" id="cd06222">
    <property type="entry name" value="RNase_H_like"/>
    <property type="match status" value="1"/>
</dbReference>
<dbReference type="CDD" id="cd01650">
    <property type="entry name" value="RT_nLTR_like"/>
    <property type="match status" value="1"/>
</dbReference>
<keyword evidence="2" id="KW-0548">Nucleotidyltransferase</keyword>
<dbReference type="InterPro" id="IPR002156">
    <property type="entry name" value="RNaseH_domain"/>
</dbReference>
<dbReference type="InterPro" id="IPR025558">
    <property type="entry name" value="DUF4283"/>
</dbReference>
<dbReference type="Pfam" id="PF03372">
    <property type="entry name" value="Exo_endo_phos"/>
    <property type="match status" value="1"/>
</dbReference>
<evidence type="ECO:0000259" key="1">
    <source>
        <dbReference type="PROSITE" id="PS50878"/>
    </source>
</evidence>
<dbReference type="InterPro" id="IPR005135">
    <property type="entry name" value="Endo/exonuclease/phosphatase"/>
</dbReference>
<dbReference type="EMBL" id="JAEFBK010000007">
    <property type="protein sequence ID" value="KAG7584892.1"/>
    <property type="molecule type" value="Genomic_DNA"/>
</dbReference>
<proteinExistence type="predicted"/>
<dbReference type="PANTHER" id="PTHR33116:SF86">
    <property type="entry name" value="REVERSE TRANSCRIPTASE DOMAIN-CONTAINING PROTEIN"/>
    <property type="match status" value="1"/>
</dbReference>
<dbReference type="InterPro" id="IPR026960">
    <property type="entry name" value="RVT-Znf"/>
</dbReference>
<evidence type="ECO:0000313" key="2">
    <source>
        <dbReference type="EMBL" id="KAG7584892.1"/>
    </source>
</evidence>
<name>A0A8T2BHH0_9BRAS</name>
<keyword evidence="2" id="KW-0695">RNA-directed DNA polymerase</keyword>
<dbReference type="Pfam" id="PF14111">
    <property type="entry name" value="DUF4283"/>
    <property type="match status" value="1"/>
</dbReference>
<dbReference type="InterPro" id="IPR000477">
    <property type="entry name" value="RT_dom"/>
</dbReference>
<dbReference type="Pfam" id="PF13966">
    <property type="entry name" value="zf-RVT"/>
    <property type="match status" value="1"/>
</dbReference>
<feature type="domain" description="Reverse transcriptase" evidence="1">
    <location>
        <begin position="931"/>
        <end position="1201"/>
    </location>
</feature>
<dbReference type="GO" id="GO:0003964">
    <property type="term" value="F:RNA-directed DNA polymerase activity"/>
    <property type="evidence" value="ECO:0007669"/>
    <property type="project" value="UniProtKB-KW"/>
</dbReference>
<dbReference type="Pfam" id="PF14392">
    <property type="entry name" value="zf-CCHC_4"/>
    <property type="match status" value="1"/>
</dbReference>
<dbReference type="InterPro" id="IPR025836">
    <property type="entry name" value="Zn_knuckle_CX2CX4HX4C"/>
</dbReference>
<keyword evidence="2" id="KW-0808">Transferase</keyword>
<reference evidence="2 3" key="1">
    <citation type="submission" date="2020-12" db="EMBL/GenBank/DDBJ databases">
        <title>Concerted genomic and epigenomic changes stabilize Arabidopsis allopolyploids.</title>
        <authorList>
            <person name="Chen Z."/>
        </authorList>
    </citation>
    <scope>NUCLEOTIDE SEQUENCE [LARGE SCALE GENOMIC DNA]</scope>
    <source>
        <strain evidence="2">Allo738</strain>
        <tissue evidence="2">Leaf</tissue>
    </source>
</reference>
<keyword evidence="3" id="KW-1185">Reference proteome</keyword>
<evidence type="ECO:0000313" key="3">
    <source>
        <dbReference type="Proteomes" id="UP000694240"/>
    </source>
</evidence>
<gene>
    <name evidence="2" type="ORF">ISN45_Aa02g002820</name>
</gene>
<dbReference type="GO" id="GO:0004523">
    <property type="term" value="F:RNA-DNA hybrid ribonuclease activity"/>
    <property type="evidence" value="ECO:0007669"/>
    <property type="project" value="InterPro"/>
</dbReference>
<comment type="caution">
    <text evidence="2">The sequence shown here is derived from an EMBL/GenBank/DDBJ whole genome shotgun (WGS) entry which is preliminary data.</text>
</comment>
<accession>A0A8T2BHH0</accession>
<dbReference type="Proteomes" id="UP000694240">
    <property type="component" value="Chromosome 7"/>
</dbReference>
<dbReference type="InterPro" id="IPR044730">
    <property type="entry name" value="RNase_H-like_dom_plant"/>
</dbReference>
<dbReference type="Pfam" id="PF13456">
    <property type="entry name" value="RVT_3"/>
    <property type="match status" value="1"/>
</dbReference>
<sequence>MSSAMDKTLMAMSLEEEEEDLPFEMPNLPEFMSLERNAMSLVGRTLNPDCQPMKNLIRNMPRKWQKPGKMKGIALSNEKFQFIFDNEHDLQEVLDKGTHTFNDWSLAVDRWYEHPPANYLQFIPIWVQLWNLPINFYTVPAITALGELIGEVKVVAFDPDKPQILEYVRIKVLFDVSRPLRRSKVVNLPQGGSTTVRFQYERVQKRCYECQWLTHEKDFCPILVKRRQDAAVAKREGKPVPKPPKVNFLKDSDPLFGILNEDQVGIDPLTGRHRIAAEVLEGMRQYLLVNNNEDWVIKADRIRKSVSEVEKDPIAKKSILRLESPLLVHPDAKKDKGVVFDFGEPVSLSQRLAPIDSGFKESFQQVRVSSDSSWCLDSNSQLLPEVPVNFLALSQPFQDSATVYRPGFFEAGPSGTILKKVKQRNRPPKVIRKQKPKIAGVGLLNHKVQMGLSVGVKEKRKAEDEGLGRSQDLVIPRLKELRKKHFPEILFLMETMHCKDKLVDLQVLLGYDGLHTVEPVGKCGGLALLWKSSIQMDILYEDKNLIDVQVQFGSSNFFLSCIYGDPDSSMRSAVWERLNRLGVGRRDRWCMVGDFNAILHNGEKLGGPRRADSLFKPFSEMLEICDMLELSSVGNKFTWAGRRGDHWIQCRLDRAFGNKDWFLHFPASNQSFLDMRGSDHRPVLISLIASQDVYRGQFRFDKRFLHNRDVKKAISKAWRPGNISGGFLVSQRLRDCRKALSSWKKKNSMNALERIHLCEAALEKVQSAMWPNLHQVHILKKELAKAYRSEEEYWRQKSRQKWLRSGNRNSKFFHGAVKGNRARKRIEKLKAVNGQMMKSEAAKGEVATDYFINLFKSSNPQSFQDWFSGFPPKVTGDMNENLIAKVTAEEIREAVFSIKASSAPGPDGMTALFFQQYWDVVGQQVTKEILLFFDAGIFPVEWNFTHLCLLPKTHHPTEMSDLRPISLCSVLYKTISKILVSRLQPILPLIVSVNQSAFVSERLITDNILVAHEVVHSLNSLVDISSHYMAVKTDISKAYDRVEWSYLRSLLIALGFHLKWVEWIMKCVSTVTFSVLINDQPFGMINPQRGLRQGDPLSPFLFVLCTEGLTHLLNKGQAEGRLQGIKFTDDGPEIHHLLFADDSLFMCKASLDQCNFLQETLNRYGAATGQTINLSKSSVTFGSKVNLVLKGSIQSRLGIIKEGGAGTYLGMPECFSGSKVEILSYIKDRLKDKLSGWYARFLSQGGKEVLLKSVALAMPVFVMSCFKLPLTTCDALSSAMADFWWSNAEHSSKIHWQSWEKLCLPKDLGGLGFRDIKTFNQALLAKEAWRILQYPDCLFAKIMKSRYFPSSDFLTASLGARPSYAWRSIMHGRDLLCQGIVKNVGNGKSFQVWIDDWIEDEEEGWRAPLRLNYTFNPDLRVSDLIDWRKRDWDPQKLSENFFPKDIQRILKIRPVTEIDDFYSWKHNKSGDFSVKSAYWLASQSCNLQTRLQAEQRPSTNDLKAKVWKLKTDPKIHVFLWKALNGSLPVAKAMKCRGMKVDERCQVCGGDEESVNHVLFTCSLSRQVWALTGIPSPQWGFENGSVFANLHYLIENSSNSLWPEDLRNSFPWTLWRIWKNRNLWSIEGKCFTALESAQKVREDVSEWFDAQKLNEDGVLVEQSGVVRSVRVRWKPPPVEWCKCNIGVSWSNRNKLAGCAWVLRDHRGVVLLHSRRAFARIVDKQQAQFKGVLWAIESMRSHRVEKVIFGLQDEVLVKAINRPAAWPSYRYLSMEVSLALNGVNRWKIFLENSVSNRGAFMIAKSVTNDGRLQSYVAASHPIWLEGVFAEERMSSFV</sequence>
<organism evidence="2 3">
    <name type="scientific">Arabidopsis thaliana x Arabidopsis arenosa</name>
    <dbReference type="NCBI Taxonomy" id="1240361"/>
    <lineage>
        <taxon>Eukaryota</taxon>
        <taxon>Viridiplantae</taxon>
        <taxon>Streptophyta</taxon>
        <taxon>Embryophyta</taxon>
        <taxon>Tracheophyta</taxon>
        <taxon>Spermatophyta</taxon>
        <taxon>Magnoliopsida</taxon>
        <taxon>eudicotyledons</taxon>
        <taxon>Gunneridae</taxon>
        <taxon>Pentapetalae</taxon>
        <taxon>rosids</taxon>
        <taxon>malvids</taxon>
        <taxon>Brassicales</taxon>
        <taxon>Brassicaceae</taxon>
        <taxon>Camelineae</taxon>
        <taxon>Arabidopsis</taxon>
    </lineage>
</organism>